<dbReference type="Proteomes" id="UP000821865">
    <property type="component" value="Chromosome 1"/>
</dbReference>
<keyword evidence="2" id="KW-1185">Reference proteome</keyword>
<organism evidence="1 2">
    <name type="scientific">Dermacentor silvarum</name>
    <name type="common">Tick</name>
    <dbReference type="NCBI Taxonomy" id="543639"/>
    <lineage>
        <taxon>Eukaryota</taxon>
        <taxon>Metazoa</taxon>
        <taxon>Ecdysozoa</taxon>
        <taxon>Arthropoda</taxon>
        <taxon>Chelicerata</taxon>
        <taxon>Arachnida</taxon>
        <taxon>Acari</taxon>
        <taxon>Parasitiformes</taxon>
        <taxon>Ixodida</taxon>
        <taxon>Ixodoidea</taxon>
        <taxon>Ixodidae</taxon>
        <taxon>Rhipicephalinae</taxon>
        <taxon>Dermacentor</taxon>
    </lineage>
</organism>
<sequence>MSLVLNLAESVNKLAVSVDSTAKRCSEEVVDSILAILDTADKYGDEALQASLEPLKHKLKVGIAELRTCREEKQRLPFIKQCAVPLGLELLASLEECEIAALEKAHDTAIESVQELESLYGSQGVDVFARILEAFKNVLPFLKKAQQRVSSLPQRCLFDGFVDTAAVQKFYLYFLVSVSALLSKYPGSRHVKILWCFAIRQAGLWLSKLRDFACSVSSYEFLDGWMGAFVGKVDEALYHLGHKLEADFYSAVDAVTSHGMSVCHLCPEGDRDKLITAYKEVLECKLDLEKASMCDSGNSTESKRKKMKATLENFEELVNIALVELIVHNYMKPSSSFLRLLQVAKEDPLKKEGNNSAANLSDLYKSKADAFCESVDTTYSIAHLAAGCTTDVRSVSKLWEHLRLMEWLDPELVAAVMSLVSSSDEGLSDVLDRMQCAWNFHIQGLFKSLLHLTEPTAFFVCLDVSLKRSIASLNDSSLDNRESANVISEICTRINAVQDLTAVAFESSTVPEKVQAALKNLKIARRSLQRAPPENRLKGAKIVRGCVKAIHEEIDRHLDVVSQTPSHIPSHLLTGLTTPMISRCPPAVEKSLDLEITALLDAMESQASESAKSPATEAFPLKGSTGTTFSAEESGHTMLLHKHTVRPRVPRAHASISHQSNTFTKTGWREALSRSLWYSDRSLCVGNTSCKNWLQNNSTIYALIHEAQLLVKAILDAQEEVCCPDSLSRLADLSHKLASEVASVCSHIKATMNRTRLLVDVEKAQSDIEFIARQMQLFLDLGKDKPVANMTVAPFAQNFLLLASEILKALPILCGHSRDGTAVDSPVKVTLLQIHEKVSTDAASNASSTSA</sequence>
<dbReference type="EMBL" id="CM023470">
    <property type="protein sequence ID" value="KAH7981048.1"/>
    <property type="molecule type" value="Genomic_DNA"/>
</dbReference>
<evidence type="ECO:0000313" key="1">
    <source>
        <dbReference type="EMBL" id="KAH7981048.1"/>
    </source>
</evidence>
<protein>
    <submittedName>
        <fullName evidence="1">Uncharacterized protein</fullName>
    </submittedName>
</protein>
<name>A0ACB8E347_DERSI</name>
<evidence type="ECO:0000313" key="2">
    <source>
        <dbReference type="Proteomes" id="UP000821865"/>
    </source>
</evidence>
<accession>A0ACB8E347</accession>
<reference evidence="1" key="1">
    <citation type="submission" date="2020-05" db="EMBL/GenBank/DDBJ databases">
        <title>Large-scale comparative analyses of tick genomes elucidate their genetic diversity and vector capacities.</title>
        <authorList>
            <person name="Jia N."/>
            <person name="Wang J."/>
            <person name="Shi W."/>
            <person name="Du L."/>
            <person name="Sun Y."/>
            <person name="Zhan W."/>
            <person name="Jiang J."/>
            <person name="Wang Q."/>
            <person name="Zhang B."/>
            <person name="Ji P."/>
            <person name="Sakyi L.B."/>
            <person name="Cui X."/>
            <person name="Yuan T."/>
            <person name="Jiang B."/>
            <person name="Yang W."/>
            <person name="Lam T.T.-Y."/>
            <person name="Chang Q."/>
            <person name="Ding S."/>
            <person name="Wang X."/>
            <person name="Zhu J."/>
            <person name="Ruan X."/>
            <person name="Zhao L."/>
            <person name="Wei J."/>
            <person name="Que T."/>
            <person name="Du C."/>
            <person name="Cheng J."/>
            <person name="Dai P."/>
            <person name="Han X."/>
            <person name="Huang E."/>
            <person name="Gao Y."/>
            <person name="Liu J."/>
            <person name="Shao H."/>
            <person name="Ye R."/>
            <person name="Li L."/>
            <person name="Wei W."/>
            <person name="Wang X."/>
            <person name="Wang C."/>
            <person name="Yang T."/>
            <person name="Huo Q."/>
            <person name="Li W."/>
            <person name="Guo W."/>
            <person name="Chen H."/>
            <person name="Zhou L."/>
            <person name="Ni X."/>
            <person name="Tian J."/>
            <person name="Zhou Y."/>
            <person name="Sheng Y."/>
            <person name="Liu T."/>
            <person name="Pan Y."/>
            <person name="Xia L."/>
            <person name="Li J."/>
            <person name="Zhao F."/>
            <person name="Cao W."/>
        </authorList>
    </citation>
    <scope>NUCLEOTIDE SEQUENCE</scope>
    <source>
        <strain evidence="1">Dsil-2018</strain>
    </source>
</reference>
<proteinExistence type="predicted"/>
<comment type="caution">
    <text evidence="1">The sequence shown here is derived from an EMBL/GenBank/DDBJ whole genome shotgun (WGS) entry which is preliminary data.</text>
</comment>
<gene>
    <name evidence="1" type="ORF">HPB49_021090</name>
</gene>